<name>A0A2H6KAV8_9APIC</name>
<evidence type="ECO:0000313" key="3">
    <source>
        <dbReference type="Proteomes" id="UP000236319"/>
    </source>
</evidence>
<dbReference type="VEuPathDB" id="PiroplasmaDB:BOVATA_016240"/>
<evidence type="ECO:0000313" key="2">
    <source>
        <dbReference type="EMBL" id="GBE60131.1"/>
    </source>
</evidence>
<organism evidence="2 3">
    <name type="scientific">Babesia ovata</name>
    <dbReference type="NCBI Taxonomy" id="189622"/>
    <lineage>
        <taxon>Eukaryota</taxon>
        <taxon>Sar</taxon>
        <taxon>Alveolata</taxon>
        <taxon>Apicomplexa</taxon>
        <taxon>Aconoidasida</taxon>
        <taxon>Piroplasmida</taxon>
        <taxon>Babesiidae</taxon>
        <taxon>Babesia</taxon>
    </lineage>
</organism>
<dbReference type="Proteomes" id="UP000236319">
    <property type="component" value="Unassembled WGS sequence"/>
</dbReference>
<dbReference type="AlphaFoldDB" id="A0A2H6KAV8"/>
<gene>
    <name evidence="2" type="ORF">BOVATA_016240</name>
</gene>
<keyword evidence="3" id="KW-1185">Reference proteome</keyword>
<dbReference type="GeneID" id="39873901"/>
<accession>A0A2H6KAV8</accession>
<dbReference type="EMBL" id="BDSA01000002">
    <property type="protein sequence ID" value="GBE60131.1"/>
    <property type="molecule type" value="Genomic_DNA"/>
</dbReference>
<sequence length="76" mass="8640">MRRLGAQEVRADAQHVHTVEEYAEDVERGDDPERCDGKEEGTTDADEEIVHAGHKVSDRMTGYNFLQLAHDLCTRE</sequence>
<proteinExistence type="predicted"/>
<protein>
    <submittedName>
        <fullName evidence="2">Uncharacterized protein</fullName>
    </submittedName>
</protein>
<dbReference type="RefSeq" id="XP_028866374.1">
    <property type="nucleotide sequence ID" value="XM_029010541.1"/>
</dbReference>
<comment type="caution">
    <text evidence="2">The sequence shown here is derived from an EMBL/GenBank/DDBJ whole genome shotgun (WGS) entry which is preliminary data.</text>
</comment>
<feature type="compositionally biased region" description="Basic and acidic residues" evidence="1">
    <location>
        <begin position="22"/>
        <end position="41"/>
    </location>
</feature>
<feature type="region of interest" description="Disordered" evidence="1">
    <location>
        <begin position="22"/>
        <end position="45"/>
    </location>
</feature>
<reference evidence="2 3" key="1">
    <citation type="journal article" date="2017" name="BMC Genomics">
        <title>Whole-genome assembly of Babesia ovata and comparative genomics between closely related pathogens.</title>
        <authorList>
            <person name="Yamagishi J."/>
            <person name="Asada M."/>
            <person name="Hakimi H."/>
            <person name="Tanaka T.Q."/>
            <person name="Sugimoto C."/>
            <person name="Kawazu S."/>
        </authorList>
    </citation>
    <scope>NUCLEOTIDE SEQUENCE [LARGE SCALE GENOMIC DNA]</scope>
    <source>
        <strain evidence="2 3">Miyake</strain>
    </source>
</reference>
<evidence type="ECO:0000256" key="1">
    <source>
        <dbReference type="SAM" id="MobiDB-lite"/>
    </source>
</evidence>